<dbReference type="EMBL" id="CP088295">
    <property type="protein sequence ID" value="UUY05075.1"/>
    <property type="molecule type" value="Genomic_DNA"/>
</dbReference>
<protein>
    <submittedName>
        <fullName evidence="2">Uncharacterized protein</fullName>
    </submittedName>
</protein>
<reference evidence="3" key="1">
    <citation type="submission" date="2021-11" db="EMBL/GenBank/DDBJ databases">
        <title>Cultivation dependent microbiological survey of springs from the worlds oldest radium mine currently devoted to the extraction of radon-saturated water.</title>
        <authorList>
            <person name="Kapinusova G."/>
            <person name="Smrhova T."/>
            <person name="Strejcek M."/>
            <person name="Suman J."/>
            <person name="Jani K."/>
            <person name="Pajer P."/>
            <person name="Uhlik O."/>
        </authorList>
    </citation>
    <scope>NUCLEOTIDE SEQUENCE [LARGE SCALE GENOMIC DNA]</scope>
    <source>
        <strain evidence="3">J379</strain>
    </source>
</reference>
<accession>A0ABY5PKY0</accession>
<keyword evidence="1" id="KW-0732">Signal</keyword>
<dbReference type="RefSeq" id="WP_353865543.1">
    <property type="nucleotide sequence ID" value="NZ_CP088295.1"/>
</dbReference>
<gene>
    <name evidence="2" type="ORF">LRS13_05980</name>
</gene>
<name>A0ABY5PKY0_9ACTN</name>
<evidence type="ECO:0000313" key="2">
    <source>
        <dbReference type="EMBL" id="UUY05075.1"/>
    </source>
</evidence>
<evidence type="ECO:0000256" key="1">
    <source>
        <dbReference type="SAM" id="SignalP"/>
    </source>
</evidence>
<feature type="chain" id="PRO_5046761539" evidence="1">
    <location>
        <begin position="29"/>
        <end position="1013"/>
    </location>
</feature>
<dbReference type="Proteomes" id="UP001058860">
    <property type="component" value="Chromosome"/>
</dbReference>
<feature type="signal peptide" evidence="1">
    <location>
        <begin position="1"/>
        <end position="28"/>
    </location>
</feature>
<evidence type="ECO:0000313" key="3">
    <source>
        <dbReference type="Proteomes" id="UP001058860"/>
    </source>
</evidence>
<keyword evidence="3" id="KW-1185">Reference proteome</keyword>
<organism evidence="2 3">
    <name type="scientific">Svornostia abyssi</name>
    <dbReference type="NCBI Taxonomy" id="2898438"/>
    <lineage>
        <taxon>Bacteria</taxon>
        <taxon>Bacillati</taxon>
        <taxon>Actinomycetota</taxon>
        <taxon>Thermoleophilia</taxon>
        <taxon>Solirubrobacterales</taxon>
        <taxon>Baekduiaceae</taxon>
        <taxon>Svornostia</taxon>
    </lineage>
</organism>
<proteinExistence type="predicted"/>
<sequence>MVRGFRRSLRGCALGAAVVTSVLGFAHAADARVNVTDMIATTVRPDAPCALNNRPASWTQSGANADVCLALAFKSATAGEFGNSLGLGDDVRNLRVSLPPGQVGSPRAVPMCDTATFRRKGCPSTHQVGTVRAAAETAVGVIGENVLQGDIYLITPTGTEAARLGVQLEAAGIPAIRLEAEMRLRPEDNGVDTIVKDSPRGFAGIPIELRRMAMRLWGSDTNHAHFTRPFLSSPTDCSRPATYRVELTSYAGDTTVAERSPYTPTDCGTLKMPIGAKVTTDNRADVPTEVVADVTEDDDATAGRGNAHVRNARLVLPAGFEISASSGSKGLEGCTDEQFGLGLGKAATCPEASRIGTVQFRSPLLLVDELEGPVYIATPKPGSPKLRFFATAQAGPQDDAMRVKIAARAEIDPVTGQLATVLEDLPPTPFTRFRFIFRGGPQAMLSTPRKCGTYTASIVAEGFPGAPGASAQSDTTIDQGCNDPEPFTPELTTELATNQAGADTSIVATLGRPDGSARLAGAKVTLPPGLAGRLDSVTPCPVDVARAGGCGPESRVGSVTSVAGPGPEPLSLPGGVYLTTPIDGAPAGMAVIADAKVGPLDFGRIVVLAKVDVGTDASIAMTFLDVPQRMQGIPLNLRGLRLALDRPGFIFNASNCAPLQLSATLTSDTGLSSNLTAPYQVTGCDKLAFGPKLTAAIEGNRAALSPGGNPKLRVQLASDAGSANVRAAAITMPAGISVDITKLSTVCPLADYEKGTCAPASQIGTVSARTPLLNDPLTGVVRFVSVPGVPLPQLGIQIRGRISLDLTGKVAVDAQSRLVTTLDPVPDTPISSLVMTLGGVGTPLVVGKDLCASASNPVLAKFTSWAGSTVSSTTQLQSSGCTPTATLKVTSLRRGRPGLDLRVASGQAPVNRVELGLPSGLTYASARSVRARVRVSATNAEKKKATVTISGSKLRVTFPKGVKATTVRVRIAGGAVRVSPRLRRSSSPRLRFTVGTRMASGKTKSLRVAVRPG</sequence>